<protein>
    <submittedName>
        <fullName evidence="1">Uncharacterized protein</fullName>
    </submittedName>
</protein>
<keyword evidence="2" id="KW-1185">Reference proteome</keyword>
<accession>A0ACB9G430</accession>
<organism evidence="1 2">
    <name type="scientific">Cichorium intybus</name>
    <name type="common">Chicory</name>
    <dbReference type="NCBI Taxonomy" id="13427"/>
    <lineage>
        <taxon>Eukaryota</taxon>
        <taxon>Viridiplantae</taxon>
        <taxon>Streptophyta</taxon>
        <taxon>Embryophyta</taxon>
        <taxon>Tracheophyta</taxon>
        <taxon>Spermatophyta</taxon>
        <taxon>Magnoliopsida</taxon>
        <taxon>eudicotyledons</taxon>
        <taxon>Gunneridae</taxon>
        <taxon>Pentapetalae</taxon>
        <taxon>asterids</taxon>
        <taxon>campanulids</taxon>
        <taxon>Asterales</taxon>
        <taxon>Asteraceae</taxon>
        <taxon>Cichorioideae</taxon>
        <taxon>Cichorieae</taxon>
        <taxon>Cichoriinae</taxon>
        <taxon>Cichorium</taxon>
    </lineage>
</organism>
<dbReference type="EMBL" id="CM042010">
    <property type="protein sequence ID" value="KAI3777996.1"/>
    <property type="molecule type" value="Genomic_DNA"/>
</dbReference>
<proteinExistence type="predicted"/>
<name>A0ACB9G430_CICIN</name>
<reference evidence="2" key="1">
    <citation type="journal article" date="2022" name="Mol. Ecol. Resour.">
        <title>The genomes of chicory, endive, great burdock and yacon provide insights into Asteraceae palaeo-polyploidization history and plant inulin production.</title>
        <authorList>
            <person name="Fan W."/>
            <person name="Wang S."/>
            <person name="Wang H."/>
            <person name="Wang A."/>
            <person name="Jiang F."/>
            <person name="Liu H."/>
            <person name="Zhao H."/>
            <person name="Xu D."/>
            <person name="Zhang Y."/>
        </authorList>
    </citation>
    <scope>NUCLEOTIDE SEQUENCE [LARGE SCALE GENOMIC DNA]</scope>
    <source>
        <strain evidence="2">cv. Punajuju</strain>
    </source>
</reference>
<reference evidence="1 2" key="2">
    <citation type="journal article" date="2022" name="Mol. Ecol. Resour.">
        <title>The genomes of chicory, endive, great burdock and yacon provide insights into Asteraceae paleo-polyploidization history and plant inulin production.</title>
        <authorList>
            <person name="Fan W."/>
            <person name="Wang S."/>
            <person name="Wang H."/>
            <person name="Wang A."/>
            <person name="Jiang F."/>
            <person name="Liu H."/>
            <person name="Zhao H."/>
            <person name="Xu D."/>
            <person name="Zhang Y."/>
        </authorList>
    </citation>
    <scope>NUCLEOTIDE SEQUENCE [LARGE SCALE GENOMIC DNA]</scope>
    <source>
        <strain evidence="2">cv. Punajuju</strain>
        <tissue evidence="1">Leaves</tissue>
    </source>
</reference>
<gene>
    <name evidence="1" type="ORF">L2E82_06942</name>
</gene>
<sequence>MANILRHGFGVPRSRWYHGSVVAAAVGRRSCTSDALVEIKPDEVGIVSSIPQEQLRRRMCDIHAVCSIEGYVIVIDDNRDNYNSNEDPFDLKPYKSIKS</sequence>
<evidence type="ECO:0000313" key="2">
    <source>
        <dbReference type="Proteomes" id="UP001055811"/>
    </source>
</evidence>
<comment type="caution">
    <text evidence="1">The sequence shown here is derived from an EMBL/GenBank/DDBJ whole genome shotgun (WGS) entry which is preliminary data.</text>
</comment>
<evidence type="ECO:0000313" key="1">
    <source>
        <dbReference type="EMBL" id="KAI3777996.1"/>
    </source>
</evidence>
<dbReference type="Proteomes" id="UP001055811">
    <property type="component" value="Linkage Group LG02"/>
</dbReference>